<organism evidence="2 3">
    <name type="scientific">Hyphomonas johnsonii MHS-2</name>
    <dbReference type="NCBI Taxonomy" id="1280950"/>
    <lineage>
        <taxon>Bacteria</taxon>
        <taxon>Pseudomonadati</taxon>
        <taxon>Pseudomonadota</taxon>
        <taxon>Alphaproteobacteria</taxon>
        <taxon>Hyphomonadales</taxon>
        <taxon>Hyphomonadaceae</taxon>
        <taxon>Hyphomonas</taxon>
    </lineage>
</organism>
<dbReference type="OrthoDB" id="9803684at2"/>
<reference evidence="2 3" key="1">
    <citation type="journal article" date="2014" name="Antonie Van Leeuwenhoek">
        <title>Hyphomonas beringensis sp. nov. and Hyphomonas chukchiensis sp. nov., isolated from surface seawater of the Bering Sea and Chukchi Sea.</title>
        <authorList>
            <person name="Li C."/>
            <person name="Lai Q."/>
            <person name="Li G."/>
            <person name="Dong C."/>
            <person name="Wang J."/>
            <person name="Liao Y."/>
            <person name="Shao Z."/>
        </authorList>
    </citation>
    <scope>NUCLEOTIDE SEQUENCE [LARGE SCALE GENOMIC DNA]</scope>
    <source>
        <strain evidence="2 3">MHS-2</strain>
    </source>
</reference>
<sequence>MPDRASVDAFTAHVLSGDHVGAIRDWYAEDAWMRENMGPPRVGREALMAHEAAALARVERVDTELLASPAVAGDTVAIRWRFTIVTKDGPGPSFEEVAWQTWRGNKIAEETFFYDPAQMRAARGAG</sequence>
<protein>
    <recommendedName>
        <fullName evidence="1">SnoaL-like domain-containing protein</fullName>
    </recommendedName>
</protein>
<gene>
    <name evidence="2" type="ORF">HJO_08277</name>
</gene>
<evidence type="ECO:0000313" key="2">
    <source>
        <dbReference type="EMBL" id="KCZ92937.1"/>
    </source>
</evidence>
<dbReference type="AlphaFoldDB" id="A0A059FQQ0"/>
<proteinExistence type="predicted"/>
<dbReference type="PATRIC" id="fig|1280950.3.peg.1658"/>
<dbReference type="EMBL" id="ARYK01000003">
    <property type="protein sequence ID" value="KCZ92937.1"/>
    <property type="molecule type" value="Genomic_DNA"/>
</dbReference>
<dbReference type="InterPro" id="IPR037401">
    <property type="entry name" value="SnoaL-like"/>
</dbReference>
<comment type="caution">
    <text evidence="2">The sequence shown here is derived from an EMBL/GenBank/DDBJ whole genome shotgun (WGS) entry which is preliminary data.</text>
</comment>
<dbReference type="Proteomes" id="UP000025171">
    <property type="component" value="Unassembled WGS sequence"/>
</dbReference>
<dbReference type="SUPFAM" id="SSF54427">
    <property type="entry name" value="NTF2-like"/>
    <property type="match status" value="1"/>
</dbReference>
<dbReference type="Pfam" id="PF12680">
    <property type="entry name" value="SnoaL_2"/>
    <property type="match status" value="1"/>
</dbReference>
<dbReference type="eggNOG" id="COG3631">
    <property type="taxonomic scope" value="Bacteria"/>
</dbReference>
<accession>A0A059FQQ0</accession>
<evidence type="ECO:0000259" key="1">
    <source>
        <dbReference type="Pfam" id="PF12680"/>
    </source>
</evidence>
<dbReference type="InterPro" id="IPR032710">
    <property type="entry name" value="NTF2-like_dom_sf"/>
</dbReference>
<keyword evidence="3" id="KW-1185">Reference proteome</keyword>
<feature type="domain" description="SnoaL-like" evidence="1">
    <location>
        <begin position="8"/>
        <end position="109"/>
    </location>
</feature>
<name>A0A059FQQ0_9PROT</name>
<dbReference type="STRING" id="1280950.HJO_08277"/>
<evidence type="ECO:0000313" key="3">
    <source>
        <dbReference type="Proteomes" id="UP000025171"/>
    </source>
</evidence>
<dbReference type="Gene3D" id="3.10.450.50">
    <property type="match status" value="1"/>
</dbReference>
<dbReference type="RefSeq" id="WP_035615919.1">
    <property type="nucleotide sequence ID" value="NZ_ARYK01000003.1"/>
</dbReference>